<dbReference type="InterPro" id="IPR037401">
    <property type="entry name" value="SnoaL-like"/>
</dbReference>
<dbReference type="Pfam" id="PF13577">
    <property type="entry name" value="SnoaL_4"/>
    <property type="match status" value="1"/>
</dbReference>
<gene>
    <name evidence="2" type="ORF">DENOEST_3735</name>
</gene>
<reference evidence="2 3" key="1">
    <citation type="submission" date="2020-03" db="EMBL/GenBank/DDBJ databases">
        <authorList>
            <consortium name="Genoscope - CEA"/>
            <person name="William W."/>
        </authorList>
    </citation>
    <scope>NUCLEOTIDE SEQUENCE [LARGE SCALE GENOMIC DNA]</scope>
    <source>
        <strain evidence="3">DSM 16959</strain>
    </source>
</reference>
<dbReference type="AlphaFoldDB" id="A0A6S6XXY4"/>
<sequence>MSPDIEDRFAIQDLLFRYARAADQRDVAAFASCFRPGQVHITGPGFEVRDAQQNVDALTAMFEWTMHKVHNHEYQVQGDRAEGYCYCLATHVQRKGDMRIKIDWHIRYDDELTREDGAWRFVRRHLDVGLIETVPLAP</sequence>
<dbReference type="SUPFAM" id="SSF54427">
    <property type="entry name" value="NTF2-like"/>
    <property type="match status" value="1"/>
</dbReference>
<evidence type="ECO:0000313" key="2">
    <source>
        <dbReference type="EMBL" id="CAB1370889.1"/>
    </source>
</evidence>
<dbReference type="Gene3D" id="3.10.450.50">
    <property type="match status" value="1"/>
</dbReference>
<dbReference type="RefSeq" id="WP_170228170.1">
    <property type="nucleotide sequence ID" value="NZ_LR778301.1"/>
</dbReference>
<keyword evidence="3" id="KW-1185">Reference proteome</keyword>
<dbReference type="EMBL" id="LR778301">
    <property type="protein sequence ID" value="CAB1370889.1"/>
    <property type="molecule type" value="Genomic_DNA"/>
</dbReference>
<accession>A0A6S6XXY4</accession>
<dbReference type="Proteomes" id="UP000515733">
    <property type="component" value="Chromosome"/>
</dbReference>
<name>A0A6S6XXY4_9PROT</name>
<evidence type="ECO:0000313" key="3">
    <source>
        <dbReference type="Proteomes" id="UP000515733"/>
    </source>
</evidence>
<evidence type="ECO:0000259" key="1">
    <source>
        <dbReference type="Pfam" id="PF13577"/>
    </source>
</evidence>
<proteinExistence type="predicted"/>
<dbReference type="CDD" id="cd00531">
    <property type="entry name" value="NTF2_like"/>
    <property type="match status" value="1"/>
</dbReference>
<dbReference type="KEGG" id="doe:DENOEST_3735"/>
<organism evidence="2 3">
    <name type="scientific">Denitratisoma oestradiolicum</name>
    <dbReference type="NCBI Taxonomy" id="311182"/>
    <lineage>
        <taxon>Bacteria</taxon>
        <taxon>Pseudomonadati</taxon>
        <taxon>Pseudomonadota</taxon>
        <taxon>Betaproteobacteria</taxon>
        <taxon>Nitrosomonadales</taxon>
        <taxon>Sterolibacteriaceae</taxon>
        <taxon>Denitratisoma</taxon>
    </lineage>
</organism>
<feature type="domain" description="SnoaL-like" evidence="1">
    <location>
        <begin position="4"/>
        <end position="125"/>
    </location>
</feature>
<dbReference type="InterPro" id="IPR032710">
    <property type="entry name" value="NTF2-like_dom_sf"/>
</dbReference>
<protein>
    <recommendedName>
        <fullName evidence="1">SnoaL-like domain-containing protein</fullName>
    </recommendedName>
</protein>